<dbReference type="Proteomes" id="UP000800094">
    <property type="component" value="Unassembled WGS sequence"/>
</dbReference>
<accession>A0A6A6IKU5</accession>
<feature type="region of interest" description="Disordered" evidence="1">
    <location>
        <begin position="1"/>
        <end position="83"/>
    </location>
</feature>
<name>A0A6A6IKU5_9PLEO</name>
<proteinExistence type="predicted"/>
<organism evidence="2 3">
    <name type="scientific">Trematosphaeria pertusa</name>
    <dbReference type="NCBI Taxonomy" id="390896"/>
    <lineage>
        <taxon>Eukaryota</taxon>
        <taxon>Fungi</taxon>
        <taxon>Dikarya</taxon>
        <taxon>Ascomycota</taxon>
        <taxon>Pezizomycotina</taxon>
        <taxon>Dothideomycetes</taxon>
        <taxon>Pleosporomycetidae</taxon>
        <taxon>Pleosporales</taxon>
        <taxon>Massarineae</taxon>
        <taxon>Trematosphaeriaceae</taxon>
        <taxon>Trematosphaeria</taxon>
    </lineage>
</organism>
<keyword evidence="3" id="KW-1185">Reference proteome</keyword>
<feature type="compositionally biased region" description="Pro residues" evidence="1">
    <location>
        <begin position="62"/>
        <end position="75"/>
    </location>
</feature>
<dbReference type="AlphaFoldDB" id="A0A6A6IKU5"/>
<dbReference type="RefSeq" id="XP_033686010.1">
    <property type="nucleotide sequence ID" value="XM_033828652.1"/>
</dbReference>
<evidence type="ECO:0000313" key="3">
    <source>
        <dbReference type="Proteomes" id="UP000800094"/>
    </source>
</evidence>
<evidence type="ECO:0000256" key="1">
    <source>
        <dbReference type="SAM" id="MobiDB-lite"/>
    </source>
</evidence>
<protein>
    <submittedName>
        <fullName evidence="2">Uncharacterized protein</fullName>
    </submittedName>
</protein>
<gene>
    <name evidence="2" type="ORF">BU26DRAFT_517755</name>
</gene>
<dbReference type="GeneID" id="54581982"/>
<sequence>MLYKRKQASIDAISTSNLGSPKSTKTATRANPKGSTLPELKSPNIKTGVIRAQPIRGRPATPTLPPPWTYYPPQPWSTGTDPPIPELVQFSFGY</sequence>
<feature type="compositionally biased region" description="Polar residues" evidence="1">
    <location>
        <begin position="12"/>
        <end position="29"/>
    </location>
</feature>
<reference evidence="2" key="1">
    <citation type="journal article" date="2020" name="Stud. Mycol.">
        <title>101 Dothideomycetes genomes: a test case for predicting lifestyles and emergence of pathogens.</title>
        <authorList>
            <person name="Haridas S."/>
            <person name="Albert R."/>
            <person name="Binder M."/>
            <person name="Bloem J."/>
            <person name="Labutti K."/>
            <person name="Salamov A."/>
            <person name="Andreopoulos B."/>
            <person name="Baker S."/>
            <person name="Barry K."/>
            <person name="Bills G."/>
            <person name="Bluhm B."/>
            <person name="Cannon C."/>
            <person name="Castanera R."/>
            <person name="Culley D."/>
            <person name="Daum C."/>
            <person name="Ezra D."/>
            <person name="Gonzalez J."/>
            <person name="Henrissat B."/>
            <person name="Kuo A."/>
            <person name="Liang C."/>
            <person name="Lipzen A."/>
            <person name="Lutzoni F."/>
            <person name="Magnuson J."/>
            <person name="Mondo S."/>
            <person name="Nolan M."/>
            <person name="Ohm R."/>
            <person name="Pangilinan J."/>
            <person name="Park H.-J."/>
            <person name="Ramirez L."/>
            <person name="Alfaro M."/>
            <person name="Sun H."/>
            <person name="Tritt A."/>
            <person name="Yoshinaga Y."/>
            <person name="Zwiers L.-H."/>
            <person name="Turgeon B."/>
            <person name="Goodwin S."/>
            <person name="Spatafora J."/>
            <person name="Crous P."/>
            <person name="Grigoriev I."/>
        </authorList>
    </citation>
    <scope>NUCLEOTIDE SEQUENCE</scope>
    <source>
        <strain evidence="2">CBS 122368</strain>
    </source>
</reference>
<evidence type="ECO:0000313" key="2">
    <source>
        <dbReference type="EMBL" id="KAF2251006.1"/>
    </source>
</evidence>
<dbReference type="EMBL" id="ML987193">
    <property type="protein sequence ID" value="KAF2251006.1"/>
    <property type="molecule type" value="Genomic_DNA"/>
</dbReference>